<dbReference type="GO" id="GO:0031176">
    <property type="term" value="F:endo-1,4-beta-xylanase activity"/>
    <property type="evidence" value="ECO:0007669"/>
    <property type="project" value="UniProtKB-EC"/>
</dbReference>
<comment type="subcellular location">
    <subcellularLocation>
        <location evidence="2">Secreted</location>
    </subcellularLocation>
</comment>
<dbReference type="EMBL" id="ADBL01002274">
    <property type="status" value="NOT_ANNOTATED_CDS"/>
    <property type="molecule type" value="Genomic_DNA"/>
</dbReference>
<evidence type="ECO:0000313" key="14">
    <source>
        <dbReference type="EMBL" id="KLU90320.1"/>
    </source>
</evidence>
<name>A0A0C4E9J4_MAGP6</name>
<keyword evidence="8 11" id="KW-0119">Carbohydrate metabolism</keyword>
<dbReference type="PRINTS" id="PR00134">
    <property type="entry name" value="GLHYDRLASE10"/>
</dbReference>
<feature type="signal peptide" evidence="12">
    <location>
        <begin position="1"/>
        <end position="15"/>
    </location>
</feature>
<organism evidence="15 16">
    <name type="scientific">Magnaporthiopsis poae (strain ATCC 64411 / 73-15)</name>
    <name type="common">Kentucky bluegrass fungus</name>
    <name type="synonym">Magnaporthe poae</name>
    <dbReference type="NCBI Taxonomy" id="644358"/>
    <lineage>
        <taxon>Eukaryota</taxon>
        <taxon>Fungi</taxon>
        <taxon>Dikarya</taxon>
        <taxon>Ascomycota</taxon>
        <taxon>Pezizomycotina</taxon>
        <taxon>Sordariomycetes</taxon>
        <taxon>Sordariomycetidae</taxon>
        <taxon>Magnaporthales</taxon>
        <taxon>Magnaporthaceae</taxon>
        <taxon>Magnaporthiopsis</taxon>
    </lineage>
</organism>
<keyword evidence="12" id="KW-0732">Signal</keyword>
<gene>
    <name evidence="14" type="ORF">MAPG_09284</name>
</gene>
<keyword evidence="16" id="KW-1185">Reference proteome</keyword>
<dbReference type="EMBL" id="GL876974">
    <property type="protein sequence ID" value="KLU90320.1"/>
    <property type="molecule type" value="Genomic_DNA"/>
</dbReference>
<evidence type="ECO:0000256" key="6">
    <source>
        <dbReference type="ARBA" id="ARBA00022651"/>
    </source>
</evidence>
<dbReference type="InterPro" id="IPR017853">
    <property type="entry name" value="GH"/>
</dbReference>
<sequence>MHLLSAIALAGLASAVPTVVNDANALLKLRQTQTLNAAMVAAGREYVGTSLTIRNDNQENTIIRNEFGSITPENSMKWDATEPQQGRFSFGGADQVANYARQNRKHLRCHTLVWYSQLPQWVNSINNNATLMQVMTNHINTVMSRYKGQCNHWDVVNEALNEDGTLRDNVFLRVIGKQYIPIAFRIAAAADPSAKLYYNDYNLEYGEAKALGAQQILKDVQAWGVKIDGIGLQGHLVSAPTRTQSTVTPSQEVLEKTLRLYTDLGVDVAYTELDIRMPMPSNAQKLQAQADAYQRVVASCIAVERCVGITIWGVSDRYSWVPSTFNGEGAALLWTDNYQKKPAYNGFIQGLSASS</sequence>
<evidence type="ECO:0000256" key="1">
    <source>
        <dbReference type="ARBA" id="ARBA00000681"/>
    </source>
</evidence>
<dbReference type="OMA" id="MELRCHT"/>
<evidence type="ECO:0000256" key="12">
    <source>
        <dbReference type="SAM" id="SignalP"/>
    </source>
</evidence>
<dbReference type="SMART" id="SM00633">
    <property type="entry name" value="Glyco_10"/>
    <property type="match status" value="1"/>
</dbReference>
<dbReference type="EnsemblFungi" id="MAPG_09284T0">
    <property type="protein sequence ID" value="MAPG_09284T0"/>
    <property type="gene ID" value="MAPG_09284"/>
</dbReference>
<reference evidence="14" key="3">
    <citation type="submission" date="2011-03" db="EMBL/GenBank/DDBJ databases">
        <title>Annotation of Magnaporthe poae ATCC 64411.</title>
        <authorList>
            <person name="Ma L.-J."/>
            <person name="Dead R."/>
            <person name="Young S.K."/>
            <person name="Zeng Q."/>
            <person name="Gargeya S."/>
            <person name="Fitzgerald M."/>
            <person name="Haas B."/>
            <person name="Abouelleil A."/>
            <person name="Alvarado L."/>
            <person name="Arachchi H.M."/>
            <person name="Berlin A."/>
            <person name="Brown A."/>
            <person name="Chapman S.B."/>
            <person name="Chen Z."/>
            <person name="Dunbar C."/>
            <person name="Freedman E."/>
            <person name="Gearin G."/>
            <person name="Gellesch M."/>
            <person name="Goldberg J."/>
            <person name="Griggs A."/>
            <person name="Gujja S."/>
            <person name="Heiman D."/>
            <person name="Howarth C."/>
            <person name="Larson L."/>
            <person name="Lui A."/>
            <person name="MacDonald P.J.P."/>
            <person name="Mehta T."/>
            <person name="Montmayeur A."/>
            <person name="Murphy C."/>
            <person name="Neiman D."/>
            <person name="Pearson M."/>
            <person name="Priest M."/>
            <person name="Roberts A."/>
            <person name="Saif S."/>
            <person name="Shea T."/>
            <person name="Shenoy N."/>
            <person name="Sisk P."/>
            <person name="Stolte C."/>
            <person name="Sykes S."/>
            <person name="Yandava C."/>
            <person name="Wortman J."/>
            <person name="Nusbaum C."/>
            <person name="Birren B."/>
        </authorList>
    </citation>
    <scope>NUCLEOTIDE SEQUENCE</scope>
    <source>
        <strain evidence="14">ATCC 64411</strain>
    </source>
</reference>
<evidence type="ECO:0000256" key="7">
    <source>
        <dbReference type="ARBA" id="ARBA00022801"/>
    </source>
</evidence>
<feature type="chain" id="PRO_5011847313" description="Beta-xylanase" evidence="12">
    <location>
        <begin position="16"/>
        <end position="355"/>
    </location>
</feature>
<accession>A0A0C4E9J4</accession>
<reference evidence="15" key="4">
    <citation type="journal article" date="2015" name="G3 (Bethesda)">
        <title>Genome sequences of three phytopathogenic species of the Magnaporthaceae family of fungi.</title>
        <authorList>
            <person name="Okagaki L.H."/>
            <person name="Nunes C.C."/>
            <person name="Sailsbery J."/>
            <person name="Clay B."/>
            <person name="Brown D."/>
            <person name="John T."/>
            <person name="Oh Y."/>
            <person name="Young N."/>
            <person name="Fitzgerald M."/>
            <person name="Haas B.J."/>
            <person name="Zeng Q."/>
            <person name="Young S."/>
            <person name="Adiconis X."/>
            <person name="Fan L."/>
            <person name="Levin J.Z."/>
            <person name="Mitchell T.K."/>
            <person name="Okubara P.A."/>
            <person name="Farman M.L."/>
            <person name="Kohn L.M."/>
            <person name="Birren B."/>
            <person name="Ma L.-J."/>
            <person name="Dean R.A."/>
        </authorList>
    </citation>
    <scope>NUCLEOTIDE SEQUENCE</scope>
    <source>
        <strain evidence="15">ATCC 64411 / 73-15</strain>
    </source>
</reference>
<evidence type="ECO:0000256" key="8">
    <source>
        <dbReference type="ARBA" id="ARBA00023277"/>
    </source>
</evidence>
<evidence type="ECO:0000256" key="11">
    <source>
        <dbReference type="RuleBase" id="RU361174"/>
    </source>
</evidence>
<dbReference type="InterPro" id="IPR001000">
    <property type="entry name" value="GH10_dom"/>
</dbReference>
<evidence type="ECO:0000256" key="10">
    <source>
        <dbReference type="ARBA" id="ARBA00023326"/>
    </source>
</evidence>
<dbReference type="STRING" id="644358.A0A0C4E9J4"/>
<evidence type="ECO:0000256" key="2">
    <source>
        <dbReference type="ARBA" id="ARBA00004613"/>
    </source>
</evidence>
<evidence type="ECO:0000256" key="3">
    <source>
        <dbReference type="ARBA" id="ARBA00004851"/>
    </source>
</evidence>
<reference evidence="15" key="5">
    <citation type="submission" date="2015-06" db="UniProtKB">
        <authorList>
            <consortium name="EnsemblFungi"/>
        </authorList>
    </citation>
    <scope>IDENTIFICATION</scope>
    <source>
        <strain evidence="15">ATCC 64411</strain>
    </source>
</reference>
<dbReference type="EC" id="3.2.1.8" evidence="11"/>
<dbReference type="SUPFAM" id="SSF51445">
    <property type="entry name" value="(Trans)glycosidases"/>
    <property type="match status" value="1"/>
</dbReference>
<evidence type="ECO:0000256" key="5">
    <source>
        <dbReference type="ARBA" id="ARBA00022525"/>
    </source>
</evidence>
<dbReference type="AlphaFoldDB" id="A0A0C4E9J4"/>
<dbReference type="Gene3D" id="3.20.20.80">
    <property type="entry name" value="Glycosidases"/>
    <property type="match status" value="1"/>
</dbReference>
<dbReference type="Proteomes" id="UP000011715">
    <property type="component" value="Unassembled WGS sequence"/>
</dbReference>
<keyword evidence="9 11" id="KW-0326">Glycosidase</keyword>
<evidence type="ECO:0000256" key="4">
    <source>
        <dbReference type="ARBA" id="ARBA00007495"/>
    </source>
</evidence>
<keyword evidence="7 11" id="KW-0378">Hydrolase</keyword>
<reference evidence="16" key="1">
    <citation type="submission" date="2010-05" db="EMBL/GenBank/DDBJ databases">
        <title>The genome sequence of Magnaporthe poae strain ATCC 64411.</title>
        <authorList>
            <person name="Ma L.-J."/>
            <person name="Dead R."/>
            <person name="Young S."/>
            <person name="Zeng Q."/>
            <person name="Koehrsen M."/>
            <person name="Alvarado L."/>
            <person name="Berlin A."/>
            <person name="Chapman S.B."/>
            <person name="Chen Z."/>
            <person name="Freedman E."/>
            <person name="Gellesch M."/>
            <person name="Goldberg J."/>
            <person name="Griggs A."/>
            <person name="Gujja S."/>
            <person name="Heilman E.R."/>
            <person name="Heiman D."/>
            <person name="Hepburn T."/>
            <person name="Howarth C."/>
            <person name="Jen D."/>
            <person name="Larson L."/>
            <person name="Mehta T."/>
            <person name="Neiman D."/>
            <person name="Pearson M."/>
            <person name="Roberts A."/>
            <person name="Saif S."/>
            <person name="Shea T."/>
            <person name="Shenoy N."/>
            <person name="Sisk P."/>
            <person name="Stolte C."/>
            <person name="Sykes S."/>
            <person name="Walk T."/>
            <person name="White J."/>
            <person name="Yandava C."/>
            <person name="Haas B."/>
            <person name="Nusbaum C."/>
            <person name="Birren B."/>
        </authorList>
    </citation>
    <scope>NUCLEOTIDE SEQUENCE [LARGE SCALE GENOMIC DNA]</scope>
    <source>
        <strain evidence="16">ATCC 64411 / 73-15</strain>
    </source>
</reference>
<dbReference type="Pfam" id="PF00331">
    <property type="entry name" value="Glyco_hydro_10"/>
    <property type="match status" value="1"/>
</dbReference>
<dbReference type="VEuPathDB" id="FungiDB:MAPG_09284"/>
<protein>
    <recommendedName>
        <fullName evidence="11">Beta-xylanase</fullName>
        <ecNumber evidence="11">3.2.1.8</ecNumber>
    </recommendedName>
</protein>
<proteinExistence type="inferred from homology"/>
<dbReference type="GO" id="GO:0045493">
    <property type="term" value="P:xylan catabolic process"/>
    <property type="evidence" value="ECO:0007669"/>
    <property type="project" value="UniProtKB-KW"/>
</dbReference>
<evidence type="ECO:0000256" key="9">
    <source>
        <dbReference type="ARBA" id="ARBA00023295"/>
    </source>
</evidence>
<comment type="similarity">
    <text evidence="4 11">Belongs to the glycosyl hydrolase 10 (cellulase F) family.</text>
</comment>
<dbReference type="InterPro" id="IPR044846">
    <property type="entry name" value="GH10"/>
</dbReference>
<comment type="catalytic activity">
    <reaction evidence="1 11">
        <text>Endohydrolysis of (1-&gt;4)-beta-D-xylosidic linkages in xylans.</text>
        <dbReference type="EC" id="3.2.1.8"/>
    </reaction>
</comment>
<feature type="domain" description="GH10" evidence="13">
    <location>
        <begin position="33"/>
        <end position="350"/>
    </location>
</feature>
<dbReference type="GO" id="GO:0005576">
    <property type="term" value="C:extracellular region"/>
    <property type="evidence" value="ECO:0007669"/>
    <property type="project" value="UniProtKB-SubCell"/>
</dbReference>
<dbReference type="PROSITE" id="PS51760">
    <property type="entry name" value="GH10_2"/>
    <property type="match status" value="1"/>
</dbReference>
<comment type="pathway">
    <text evidence="3">Glycan degradation; xylan degradation.</text>
</comment>
<evidence type="ECO:0000313" key="15">
    <source>
        <dbReference type="EnsemblFungi" id="MAPG_09284T0"/>
    </source>
</evidence>
<evidence type="ECO:0000259" key="13">
    <source>
        <dbReference type="PROSITE" id="PS51760"/>
    </source>
</evidence>
<evidence type="ECO:0000313" key="16">
    <source>
        <dbReference type="Proteomes" id="UP000011715"/>
    </source>
</evidence>
<reference evidence="14" key="2">
    <citation type="submission" date="2010-05" db="EMBL/GenBank/DDBJ databases">
        <title>The Genome Sequence of Magnaporthe poae strain ATCC 64411.</title>
        <authorList>
            <consortium name="The Broad Institute Genome Sequencing Platform"/>
            <consortium name="Broad Institute Genome Sequencing Center for Infectious Disease"/>
            <person name="Ma L.-J."/>
            <person name="Dead R."/>
            <person name="Young S."/>
            <person name="Zeng Q."/>
            <person name="Koehrsen M."/>
            <person name="Alvarado L."/>
            <person name="Berlin A."/>
            <person name="Chapman S.B."/>
            <person name="Chen Z."/>
            <person name="Freedman E."/>
            <person name="Gellesch M."/>
            <person name="Goldberg J."/>
            <person name="Griggs A."/>
            <person name="Gujja S."/>
            <person name="Heilman E.R."/>
            <person name="Heiman D."/>
            <person name="Hepburn T."/>
            <person name="Howarth C."/>
            <person name="Jen D."/>
            <person name="Larson L."/>
            <person name="Mehta T."/>
            <person name="Neiman D."/>
            <person name="Pearson M."/>
            <person name="Roberts A."/>
            <person name="Saif S."/>
            <person name="Shea T."/>
            <person name="Shenoy N."/>
            <person name="Sisk P."/>
            <person name="Stolte C."/>
            <person name="Sykes S."/>
            <person name="Walk T."/>
            <person name="White J."/>
            <person name="Yandava C."/>
            <person name="Haas B."/>
            <person name="Nusbaum C."/>
            <person name="Birren B."/>
        </authorList>
    </citation>
    <scope>NUCLEOTIDE SEQUENCE</scope>
    <source>
        <strain evidence="14">ATCC 64411</strain>
    </source>
</reference>
<keyword evidence="10 11" id="KW-0624">Polysaccharide degradation</keyword>
<dbReference type="eggNOG" id="ENOG502RWXU">
    <property type="taxonomic scope" value="Eukaryota"/>
</dbReference>
<dbReference type="OrthoDB" id="3055998at2759"/>
<dbReference type="PANTHER" id="PTHR31490">
    <property type="entry name" value="GLYCOSYL HYDROLASE"/>
    <property type="match status" value="1"/>
</dbReference>
<keyword evidence="5" id="KW-0964">Secreted</keyword>
<dbReference type="PANTHER" id="PTHR31490:SF35">
    <property type="entry name" value="ENDO-1,4-BETA-XYLANASE"/>
    <property type="match status" value="1"/>
</dbReference>
<keyword evidence="6" id="KW-0858">Xylan degradation</keyword>